<feature type="domain" description="Teneurin-like YD-shell" evidence="3">
    <location>
        <begin position="483"/>
        <end position="619"/>
    </location>
</feature>
<dbReference type="InterPro" id="IPR006530">
    <property type="entry name" value="YD"/>
</dbReference>
<gene>
    <name evidence="4" type="ORF">C4520_02565</name>
</gene>
<name>A0A3A4NXY4_ABYX5</name>
<dbReference type="InterPro" id="IPR056823">
    <property type="entry name" value="TEN-like_YD-shell"/>
</dbReference>
<proteinExistence type="predicted"/>
<dbReference type="PANTHER" id="PTHR32305">
    <property type="match status" value="1"/>
</dbReference>
<dbReference type="NCBIfam" id="TIGR01643">
    <property type="entry name" value="YD_repeat_2x"/>
    <property type="match status" value="1"/>
</dbReference>
<dbReference type="Pfam" id="PF20148">
    <property type="entry name" value="DUF6531"/>
    <property type="match status" value="1"/>
</dbReference>
<dbReference type="Gene3D" id="2.180.10.10">
    <property type="entry name" value="RHS repeat-associated core"/>
    <property type="match status" value="1"/>
</dbReference>
<organism evidence="4 5">
    <name type="scientific">Abyssobacteria bacterium (strain SURF_5)</name>
    <dbReference type="NCBI Taxonomy" id="2093360"/>
    <lineage>
        <taxon>Bacteria</taxon>
        <taxon>Pseudomonadati</taxon>
        <taxon>Candidatus Hydrogenedentota</taxon>
        <taxon>Candidatus Abyssobacteria</taxon>
    </lineage>
</organism>
<evidence type="ECO:0000259" key="3">
    <source>
        <dbReference type="Pfam" id="PF25023"/>
    </source>
</evidence>
<evidence type="ECO:0000256" key="1">
    <source>
        <dbReference type="ARBA" id="ARBA00022737"/>
    </source>
</evidence>
<dbReference type="AlphaFoldDB" id="A0A3A4NXY4"/>
<dbReference type="Pfam" id="PF25023">
    <property type="entry name" value="TEN_YD-shell"/>
    <property type="match status" value="1"/>
</dbReference>
<dbReference type="InterPro" id="IPR045351">
    <property type="entry name" value="DUF6531"/>
</dbReference>
<reference evidence="4 5" key="1">
    <citation type="journal article" date="2017" name="ISME J.">
        <title>Energy and carbon metabolisms in a deep terrestrial subsurface fluid microbial community.</title>
        <authorList>
            <person name="Momper L."/>
            <person name="Jungbluth S.P."/>
            <person name="Lee M.D."/>
            <person name="Amend J.P."/>
        </authorList>
    </citation>
    <scope>NUCLEOTIDE SEQUENCE [LARGE SCALE GENOMIC DNA]</scope>
    <source>
        <strain evidence="4">SURF_5</strain>
    </source>
</reference>
<evidence type="ECO:0000313" key="4">
    <source>
        <dbReference type="EMBL" id="RJP25378.1"/>
    </source>
</evidence>
<keyword evidence="1" id="KW-0677">Repeat</keyword>
<dbReference type="EMBL" id="QZKU01000023">
    <property type="protein sequence ID" value="RJP25378.1"/>
    <property type="molecule type" value="Genomic_DNA"/>
</dbReference>
<dbReference type="Proteomes" id="UP000265882">
    <property type="component" value="Unassembled WGS sequence"/>
</dbReference>
<dbReference type="InterPro" id="IPR050708">
    <property type="entry name" value="T6SS_VgrG/RHS"/>
</dbReference>
<evidence type="ECO:0000313" key="5">
    <source>
        <dbReference type="Proteomes" id="UP000265882"/>
    </source>
</evidence>
<dbReference type="PANTHER" id="PTHR32305:SF15">
    <property type="entry name" value="PROTEIN RHSA-RELATED"/>
    <property type="match status" value="1"/>
</dbReference>
<feature type="domain" description="DUF6531" evidence="2">
    <location>
        <begin position="25"/>
        <end position="97"/>
    </location>
</feature>
<protein>
    <submittedName>
        <fullName evidence="4">RHS repeat protein</fullName>
    </submittedName>
</protein>
<sequence length="633" mass="72297">MTKPKPKVSKMSKKASAAEEPECAGDPFNIVYGHVHTFPQVDFVLGGTYDYMVFSREYYSVAEYDGPFGYGWTHSYNFTLTKRSDEMFEFMNQEGKLNFFAFFPGKKEFQPGPWNTYTLTRELINPGEPHPLYRMICIAKDGTKFIFPDAFWKEPHVPVHVSAIEYKDGRSIKFVPDDGSLPTQIIDPHGRVIRLSYSDGRVTEIFEPGRPPDRPIRYGYDEIGNLTQVSHPVSPDVIYTRRYYYQDPNDPHNLTRLQDEHGFSMSYEYDQNGRCILTYGDNNGQGPLYKYINQYKPEEHQTVMARCRGTEMFIEVVTYNNTGHIVRREYPDSGEIEKYKYITKGGQFTVEKTEIDSSQSSVFRKVVEFDEKFNVTGVSVGTTETEGETPDTLQLKISYNDPDNPAKPTSIVDQNDNLLEIPADALDKIEELFRVKEAEALGRLPDIKGFLAESEDGTPSPEEWRVSHDEHGLVQKITGGAGHETGFLYDGAGRIVQLVEKKGDKEKKAQVAYDWLGRVTKVVMIEPNGETRTESYEYDAPDKFYPNACYAINKIGYDGKKTQFVYRRGDFLWKVVQYENGGVSSITTYEYDSFGNLIKVILPDGRTITATYDSRDRLIDIQGPRSLLEYALS</sequence>
<comment type="caution">
    <text evidence="4">The sequence shown here is derived from an EMBL/GenBank/DDBJ whole genome shotgun (WGS) entry which is preliminary data.</text>
</comment>
<accession>A0A3A4NXY4</accession>
<evidence type="ECO:0000259" key="2">
    <source>
        <dbReference type="Pfam" id="PF20148"/>
    </source>
</evidence>